<evidence type="ECO:0000313" key="4">
    <source>
        <dbReference type="Proteomes" id="UP000199077"/>
    </source>
</evidence>
<proteinExistence type="predicted"/>
<gene>
    <name evidence="3" type="ORF">SAMN04489867_1832</name>
</gene>
<dbReference type="Proteomes" id="UP000199077">
    <property type="component" value="Chromosome I"/>
</dbReference>
<dbReference type="RefSeq" id="WP_091784318.1">
    <property type="nucleotide sequence ID" value="NZ_LT629711.1"/>
</dbReference>
<dbReference type="STRING" id="443156.SAMN04489867_1832"/>
<dbReference type="EMBL" id="LT629711">
    <property type="protein sequence ID" value="SDP24148.1"/>
    <property type="molecule type" value="Genomic_DNA"/>
</dbReference>
<reference evidence="4" key="1">
    <citation type="submission" date="2016-10" db="EMBL/GenBank/DDBJ databases">
        <authorList>
            <person name="Varghese N."/>
            <person name="Submissions S."/>
        </authorList>
    </citation>
    <scope>NUCLEOTIDE SEQUENCE [LARGE SCALE GENOMIC DNA]</scope>
    <source>
        <strain evidence="4">DSM 22329</strain>
    </source>
</reference>
<sequence length="152" mass="15539">MKARRGRAESGQVSLLVLGFTVVVILLVVGTVAVTSVQLSRMRLLDAADAAALAAAGSLDVGAYADGLEGSVALDDSGVRRTAVDYLAQRPRPESLVDWQVAPGTGSPDGRTAVVRITGRARVPLVGGLLESVGGSVTITVESRARADLSAT</sequence>
<keyword evidence="4" id="KW-1185">Reference proteome</keyword>
<dbReference type="OrthoDB" id="4869265at2"/>
<dbReference type="AlphaFoldDB" id="A0A1H0R5A2"/>
<dbReference type="InterPro" id="IPR028087">
    <property type="entry name" value="Tad_N"/>
</dbReference>
<keyword evidence="1" id="KW-0812">Transmembrane</keyword>
<accession>A0A1H0R5A2</accession>
<name>A0A1H0R5A2_9MICO</name>
<evidence type="ECO:0000256" key="1">
    <source>
        <dbReference type="SAM" id="Phobius"/>
    </source>
</evidence>
<evidence type="ECO:0000259" key="2">
    <source>
        <dbReference type="Pfam" id="PF13400"/>
    </source>
</evidence>
<keyword evidence="1" id="KW-0472">Membrane</keyword>
<feature type="domain" description="Putative Flp pilus-assembly TadG-like N-terminal" evidence="2">
    <location>
        <begin position="11"/>
        <end position="57"/>
    </location>
</feature>
<organism evidence="3 4">
    <name type="scientific">Pedococcus dokdonensis</name>
    <dbReference type="NCBI Taxonomy" id="443156"/>
    <lineage>
        <taxon>Bacteria</taxon>
        <taxon>Bacillati</taxon>
        <taxon>Actinomycetota</taxon>
        <taxon>Actinomycetes</taxon>
        <taxon>Micrococcales</taxon>
        <taxon>Intrasporangiaceae</taxon>
        <taxon>Pedococcus</taxon>
    </lineage>
</organism>
<feature type="transmembrane region" description="Helical" evidence="1">
    <location>
        <begin position="12"/>
        <end position="34"/>
    </location>
</feature>
<dbReference type="Pfam" id="PF13400">
    <property type="entry name" value="Tad"/>
    <property type="match status" value="1"/>
</dbReference>
<keyword evidence="1" id="KW-1133">Transmembrane helix</keyword>
<evidence type="ECO:0000313" key="3">
    <source>
        <dbReference type="EMBL" id="SDP24148.1"/>
    </source>
</evidence>
<protein>
    <submittedName>
        <fullName evidence="3">Putative Flp pilus-assembly TadE/G-like</fullName>
    </submittedName>
</protein>